<dbReference type="CDD" id="cd10839">
    <property type="entry name" value="cpPDZ1_DegP-like"/>
    <property type="match status" value="1"/>
</dbReference>
<dbReference type="SUPFAM" id="SSF50494">
    <property type="entry name" value="Trypsin-like serine proteases"/>
    <property type="match status" value="1"/>
</dbReference>
<evidence type="ECO:0000256" key="12">
    <source>
        <dbReference type="ARBA" id="ARBA00023016"/>
    </source>
</evidence>
<dbReference type="GO" id="GO:0006508">
    <property type="term" value="P:proteolysis"/>
    <property type="evidence" value="ECO:0007669"/>
    <property type="project" value="UniProtKB-KW"/>
</dbReference>
<feature type="region of interest" description="Disordered" evidence="16">
    <location>
        <begin position="415"/>
        <end position="438"/>
    </location>
</feature>
<dbReference type="Pfam" id="PF13365">
    <property type="entry name" value="Trypsin_2"/>
    <property type="match status" value="1"/>
</dbReference>
<gene>
    <name evidence="19" type="ORF">RG540_CH08970</name>
</gene>
<keyword evidence="11" id="KW-0720">Serine protease</keyword>
<comment type="similarity">
    <text evidence="3">Belongs to the peptidase S1C family.</text>
</comment>
<dbReference type="Gene3D" id="2.40.10.120">
    <property type="match status" value="1"/>
</dbReference>
<keyword evidence="6" id="KW-0645">Protease</keyword>
<feature type="active site" description="Charge relay system" evidence="14">
    <location>
        <position position="270"/>
    </location>
</feature>
<feature type="compositionally biased region" description="Basic and acidic residues" evidence="16">
    <location>
        <begin position="119"/>
        <end position="139"/>
    </location>
</feature>
<sequence length="529" mass="54849">MRNIGRPSLKTVLKTTTVAGLAAVMLSSGIPAQITQSFAAPVSVTAPQTPSFADVVSAVSPAVVSVRVQSDAQPVSDDTSSFSFGGRGFDQLPDDHPLKRFFREFGGQMPGAPGAPGDRNNRNQDRADRNGPRGQDGNRPHRLRPAAQGSGFFISEDGYVVTNNHVVSDGSAYTVVLNDGTELEAKLVGKDSRTDLAVLKVDATSRKFTYVNFADDSKVRVGDWVVAVGNPFGLGGTVTAGIVSARGRDIGSGPYDDYIQVDAAVNRGNSGGPTFNLSGEVVGINTAIFSPSGGNVGIAFAIPSSTAKDVVADLMKDGKVDRGWLGVQIQPVTQDIADSLGLKEATGALVVAPQEGSPGQKAGIKEGDVITAVNGQPIKDARDLAKRVAAFGPNTKVDVDLWRDGKAQKIPVTLGNLQSDEAAKAEPKQPDAPAPSSDKALASLGITVAPAEDGSGLSVTDVDPDSEAAARGLKTGEKIVSVNNRKVTSAAEVGKVLDQARKDGRTRALFQVAGEGNSSRFVALPINEG</sequence>
<reference evidence="20" key="1">
    <citation type="journal article" date="2014" name="BMC Genomics">
        <title>Genome sequencing of two Neorhizobium galegae strains reveals a noeT gene responsible for the unusual acetylation of the nodulation factors.</title>
        <authorList>
            <person name="Osterman J."/>
            <person name="Marsh J."/>
            <person name="Laine P.K."/>
            <person name="Zeng Z."/>
            <person name="Alatalo E."/>
            <person name="Sullivan J.T."/>
            <person name="Young J.P."/>
            <person name="Thomas-Oates J."/>
            <person name="Paulin L."/>
            <person name="Lindstrom K."/>
        </authorList>
    </citation>
    <scope>NUCLEOTIDE SEQUENCE [LARGE SCALE GENOMIC DNA]</scope>
    <source>
        <strain evidence="20">HAMBI 540</strain>
    </source>
</reference>
<feature type="region of interest" description="Disordered" evidence="16">
    <location>
        <begin position="104"/>
        <end position="146"/>
    </location>
</feature>
<dbReference type="KEGG" id="ngg:RG540_CH08970"/>
<comment type="catalytic activity">
    <reaction evidence="1">
        <text>Acts on substrates that are at least partially unfolded. The cleavage site P1 residue is normally between a pair of hydrophobic residues, such as Val-|-Val.</text>
        <dbReference type="EC" id="3.4.21.107"/>
    </reaction>
</comment>
<feature type="active site" description="Charge relay system" evidence="14">
    <location>
        <position position="165"/>
    </location>
</feature>
<evidence type="ECO:0000256" key="7">
    <source>
        <dbReference type="ARBA" id="ARBA00022729"/>
    </source>
</evidence>
<dbReference type="RefSeq" id="WP_038585040.1">
    <property type="nucleotide sequence ID" value="NZ_HG938353.1"/>
</dbReference>
<dbReference type="PROSITE" id="PS50106">
    <property type="entry name" value="PDZ"/>
    <property type="match status" value="2"/>
</dbReference>
<protein>
    <recommendedName>
        <fullName evidence="5">Probable periplasmic serine endoprotease DegP-like</fullName>
        <ecNumber evidence="4">3.4.21.107</ecNumber>
    </recommendedName>
    <alternativeName>
        <fullName evidence="13">Protease Do</fullName>
    </alternativeName>
</protein>
<dbReference type="FunFam" id="2.30.42.10:FF:000037">
    <property type="entry name" value="Periplasmic serine endoprotease DegP-like"/>
    <property type="match status" value="1"/>
</dbReference>
<dbReference type="SMART" id="SM00228">
    <property type="entry name" value="PDZ"/>
    <property type="match status" value="2"/>
</dbReference>
<dbReference type="InterPro" id="IPR001478">
    <property type="entry name" value="PDZ"/>
</dbReference>
<feature type="active site" description="Charge relay system" evidence="14">
    <location>
        <position position="195"/>
    </location>
</feature>
<dbReference type="PRINTS" id="PR00834">
    <property type="entry name" value="PROTEASES2C"/>
</dbReference>
<dbReference type="SUPFAM" id="SSF50156">
    <property type="entry name" value="PDZ domain-like"/>
    <property type="match status" value="2"/>
</dbReference>
<keyword evidence="20" id="KW-1185">Reference proteome</keyword>
<evidence type="ECO:0000256" key="5">
    <source>
        <dbReference type="ARBA" id="ARBA00013958"/>
    </source>
</evidence>
<dbReference type="FunFam" id="2.40.10.120:FF:000007">
    <property type="entry name" value="Periplasmic serine endoprotease DegP-like"/>
    <property type="match status" value="1"/>
</dbReference>
<evidence type="ECO:0000256" key="16">
    <source>
        <dbReference type="SAM" id="MobiDB-lite"/>
    </source>
</evidence>
<keyword evidence="9" id="KW-0574">Periplasm</keyword>
<dbReference type="Gene3D" id="2.30.42.10">
    <property type="match status" value="2"/>
</dbReference>
<dbReference type="InterPro" id="IPR001940">
    <property type="entry name" value="Peptidase_S1C"/>
</dbReference>
<keyword evidence="8" id="KW-0677">Repeat</keyword>
<dbReference type="Pfam" id="PF00595">
    <property type="entry name" value="PDZ"/>
    <property type="match status" value="1"/>
</dbReference>
<keyword evidence="12" id="KW-0346">Stress response</keyword>
<evidence type="ECO:0000256" key="8">
    <source>
        <dbReference type="ARBA" id="ARBA00022737"/>
    </source>
</evidence>
<evidence type="ECO:0000256" key="2">
    <source>
        <dbReference type="ARBA" id="ARBA00004418"/>
    </source>
</evidence>
<organism evidence="19 20">
    <name type="scientific">Neorhizobium galegae bv. orientalis str. HAMBI 540</name>
    <dbReference type="NCBI Taxonomy" id="1028800"/>
    <lineage>
        <taxon>Bacteria</taxon>
        <taxon>Pseudomonadati</taxon>
        <taxon>Pseudomonadota</taxon>
        <taxon>Alphaproteobacteria</taxon>
        <taxon>Hyphomicrobiales</taxon>
        <taxon>Rhizobiaceae</taxon>
        <taxon>Rhizobium/Agrobacterium group</taxon>
        <taxon>Neorhizobium</taxon>
    </lineage>
</organism>
<dbReference type="EC" id="3.4.21.107" evidence="4"/>
<evidence type="ECO:0000256" key="15">
    <source>
        <dbReference type="PIRSR" id="PIRSR611782-2"/>
    </source>
</evidence>
<evidence type="ECO:0000256" key="11">
    <source>
        <dbReference type="ARBA" id="ARBA00022825"/>
    </source>
</evidence>
<feature type="binding site" evidence="15">
    <location>
        <position position="165"/>
    </location>
    <ligand>
        <name>substrate</name>
    </ligand>
</feature>
<dbReference type="OrthoDB" id="9758917at2"/>
<feature type="chain" id="PRO_5038597216" description="Probable periplasmic serine endoprotease DegP-like" evidence="17">
    <location>
        <begin position="33"/>
        <end position="529"/>
    </location>
</feature>
<keyword evidence="7 17" id="KW-0732">Signal</keyword>
<name>A0A068SMT2_NEOGA</name>
<dbReference type="InterPro" id="IPR009003">
    <property type="entry name" value="Peptidase_S1_PA"/>
</dbReference>
<feature type="binding site" evidence="15">
    <location>
        <position position="195"/>
    </location>
    <ligand>
        <name>substrate</name>
    </ligand>
</feature>
<evidence type="ECO:0000256" key="4">
    <source>
        <dbReference type="ARBA" id="ARBA00013035"/>
    </source>
</evidence>
<evidence type="ECO:0000256" key="6">
    <source>
        <dbReference type="ARBA" id="ARBA00022670"/>
    </source>
</evidence>
<dbReference type="PANTHER" id="PTHR22939">
    <property type="entry name" value="SERINE PROTEASE FAMILY S1C HTRA-RELATED"/>
    <property type="match status" value="1"/>
</dbReference>
<accession>A0A068SMT2</accession>
<dbReference type="InterPro" id="IPR011782">
    <property type="entry name" value="Pept_S1C_Do"/>
</dbReference>
<evidence type="ECO:0000256" key="9">
    <source>
        <dbReference type="ARBA" id="ARBA00022764"/>
    </source>
</evidence>
<evidence type="ECO:0000256" key="1">
    <source>
        <dbReference type="ARBA" id="ARBA00001772"/>
    </source>
</evidence>
<dbReference type="GO" id="GO:0042597">
    <property type="term" value="C:periplasmic space"/>
    <property type="evidence" value="ECO:0007669"/>
    <property type="project" value="UniProtKB-SubCell"/>
</dbReference>
<evidence type="ECO:0000259" key="18">
    <source>
        <dbReference type="PROSITE" id="PS50106"/>
    </source>
</evidence>
<dbReference type="eggNOG" id="COG0265">
    <property type="taxonomic scope" value="Bacteria"/>
</dbReference>
<proteinExistence type="inferred from homology"/>
<keyword evidence="10" id="KW-0378">Hydrolase</keyword>
<dbReference type="InterPro" id="IPR036034">
    <property type="entry name" value="PDZ_sf"/>
</dbReference>
<comment type="subcellular location">
    <subcellularLocation>
        <location evidence="2">Periplasm</location>
    </subcellularLocation>
</comment>
<evidence type="ECO:0000313" key="20">
    <source>
        <dbReference type="Proteomes" id="UP000028181"/>
    </source>
</evidence>
<dbReference type="NCBIfam" id="TIGR02037">
    <property type="entry name" value="degP_htrA_DO"/>
    <property type="match status" value="1"/>
</dbReference>
<dbReference type="Proteomes" id="UP000028181">
    <property type="component" value="Chromosome I"/>
</dbReference>
<dbReference type="HOGENOM" id="CLU_020120_1_0_5"/>
<dbReference type="EMBL" id="HG938353">
    <property type="protein sequence ID" value="CDN47086.1"/>
    <property type="molecule type" value="Genomic_DNA"/>
</dbReference>
<evidence type="ECO:0000256" key="10">
    <source>
        <dbReference type="ARBA" id="ARBA00022801"/>
    </source>
</evidence>
<feature type="domain" description="PDZ" evidence="18">
    <location>
        <begin position="314"/>
        <end position="380"/>
    </location>
</feature>
<evidence type="ECO:0000256" key="3">
    <source>
        <dbReference type="ARBA" id="ARBA00010541"/>
    </source>
</evidence>
<evidence type="ECO:0000256" key="17">
    <source>
        <dbReference type="SAM" id="SignalP"/>
    </source>
</evidence>
<feature type="domain" description="PDZ" evidence="18">
    <location>
        <begin position="444"/>
        <end position="500"/>
    </location>
</feature>
<evidence type="ECO:0000313" key="19">
    <source>
        <dbReference type="EMBL" id="CDN47086.1"/>
    </source>
</evidence>
<evidence type="ECO:0000256" key="13">
    <source>
        <dbReference type="ARBA" id="ARBA00032850"/>
    </source>
</evidence>
<dbReference type="Pfam" id="PF13180">
    <property type="entry name" value="PDZ_2"/>
    <property type="match status" value="1"/>
</dbReference>
<dbReference type="GeneID" id="24255290"/>
<dbReference type="PANTHER" id="PTHR22939:SF130">
    <property type="entry name" value="PERIPLASMIC SERINE ENDOPROTEASE DEGP-LIKE-RELATED"/>
    <property type="match status" value="1"/>
</dbReference>
<feature type="signal peptide" evidence="17">
    <location>
        <begin position="1"/>
        <end position="32"/>
    </location>
</feature>
<feature type="binding site" evidence="15">
    <location>
        <begin position="268"/>
        <end position="270"/>
    </location>
    <ligand>
        <name>substrate</name>
    </ligand>
</feature>
<evidence type="ECO:0000256" key="14">
    <source>
        <dbReference type="PIRSR" id="PIRSR611782-1"/>
    </source>
</evidence>
<dbReference type="AlphaFoldDB" id="A0A068SMT2"/>
<dbReference type="GO" id="GO:0004252">
    <property type="term" value="F:serine-type endopeptidase activity"/>
    <property type="evidence" value="ECO:0007669"/>
    <property type="project" value="InterPro"/>
</dbReference>
<dbReference type="PATRIC" id="fig|1028800.3.peg.909"/>